<feature type="region of interest" description="Disordered" evidence="1">
    <location>
        <begin position="436"/>
        <end position="508"/>
    </location>
</feature>
<feature type="transmembrane region" description="Helical" evidence="2">
    <location>
        <begin position="134"/>
        <end position="156"/>
    </location>
</feature>
<dbReference type="PANTHER" id="PTHR28013">
    <property type="entry name" value="PROTEIN DCV1-RELATED"/>
    <property type="match status" value="1"/>
</dbReference>
<dbReference type="EMBL" id="KI925454">
    <property type="protein sequence ID" value="ETW86729.1"/>
    <property type="molecule type" value="Genomic_DNA"/>
</dbReference>
<reference evidence="3 4" key="1">
    <citation type="journal article" date="2012" name="New Phytol.">
        <title>Insight into trade-off between wood decay and parasitism from the genome of a fungal forest pathogen.</title>
        <authorList>
            <person name="Olson A."/>
            <person name="Aerts A."/>
            <person name="Asiegbu F."/>
            <person name="Belbahri L."/>
            <person name="Bouzid O."/>
            <person name="Broberg A."/>
            <person name="Canback B."/>
            <person name="Coutinho P.M."/>
            <person name="Cullen D."/>
            <person name="Dalman K."/>
            <person name="Deflorio G."/>
            <person name="van Diepen L.T."/>
            <person name="Dunand C."/>
            <person name="Duplessis S."/>
            <person name="Durling M."/>
            <person name="Gonthier P."/>
            <person name="Grimwood J."/>
            <person name="Fossdal C.G."/>
            <person name="Hansson D."/>
            <person name="Henrissat B."/>
            <person name="Hietala A."/>
            <person name="Himmelstrand K."/>
            <person name="Hoffmeister D."/>
            <person name="Hogberg N."/>
            <person name="James T.Y."/>
            <person name="Karlsson M."/>
            <person name="Kohler A."/>
            <person name="Kues U."/>
            <person name="Lee Y.H."/>
            <person name="Lin Y.C."/>
            <person name="Lind M."/>
            <person name="Lindquist E."/>
            <person name="Lombard V."/>
            <person name="Lucas S."/>
            <person name="Lunden K."/>
            <person name="Morin E."/>
            <person name="Murat C."/>
            <person name="Park J."/>
            <person name="Raffaello T."/>
            <person name="Rouze P."/>
            <person name="Salamov A."/>
            <person name="Schmutz J."/>
            <person name="Solheim H."/>
            <person name="Stahlberg J."/>
            <person name="Velez H."/>
            <person name="de Vries R.P."/>
            <person name="Wiebenga A."/>
            <person name="Woodward S."/>
            <person name="Yakovlev I."/>
            <person name="Garbelotto M."/>
            <person name="Martin F."/>
            <person name="Grigoriev I.V."/>
            <person name="Stenlid J."/>
        </authorList>
    </citation>
    <scope>NUCLEOTIDE SEQUENCE [LARGE SCALE GENOMIC DNA]</scope>
    <source>
        <strain evidence="3 4">TC 32-1</strain>
    </source>
</reference>
<keyword evidence="2" id="KW-1133">Transmembrane helix</keyword>
<keyword evidence="2" id="KW-0812">Transmembrane</keyword>
<dbReference type="PANTHER" id="PTHR28013:SF4">
    <property type="entry name" value="MARVEL DOMAIN-CONTAINING PROTEIN"/>
    <property type="match status" value="1"/>
</dbReference>
<dbReference type="GO" id="GO:0035838">
    <property type="term" value="C:growing cell tip"/>
    <property type="evidence" value="ECO:0007669"/>
    <property type="project" value="TreeGrafter"/>
</dbReference>
<organism evidence="3 4">
    <name type="scientific">Heterobasidion irregulare (strain TC 32-1)</name>
    <dbReference type="NCBI Taxonomy" id="747525"/>
    <lineage>
        <taxon>Eukaryota</taxon>
        <taxon>Fungi</taxon>
        <taxon>Dikarya</taxon>
        <taxon>Basidiomycota</taxon>
        <taxon>Agaricomycotina</taxon>
        <taxon>Agaricomycetes</taxon>
        <taxon>Russulales</taxon>
        <taxon>Bondarzewiaceae</taxon>
        <taxon>Heterobasidion</taxon>
        <taxon>Heterobasidion annosum species complex</taxon>
    </lineage>
</organism>
<evidence type="ECO:0000313" key="4">
    <source>
        <dbReference type="Proteomes" id="UP000030671"/>
    </source>
</evidence>
<dbReference type="GO" id="GO:0005886">
    <property type="term" value="C:plasma membrane"/>
    <property type="evidence" value="ECO:0007669"/>
    <property type="project" value="InterPro"/>
</dbReference>
<dbReference type="eggNOG" id="ENOG502RZSZ">
    <property type="taxonomic scope" value="Eukaryota"/>
</dbReference>
<dbReference type="STRING" id="747525.W4KLY4"/>
<dbReference type="KEGG" id="hir:HETIRDRAFT_447408"/>
<feature type="region of interest" description="Disordered" evidence="1">
    <location>
        <begin position="310"/>
        <end position="337"/>
    </location>
</feature>
<dbReference type="Pfam" id="PF06687">
    <property type="entry name" value="SUR7"/>
    <property type="match status" value="1"/>
</dbReference>
<dbReference type="InterPro" id="IPR051380">
    <property type="entry name" value="pH-response_reg_palI/RIM9"/>
</dbReference>
<evidence type="ECO:0000256" key="1">
    <source>
        <dbReference type="SAM" id="MobiDB-lite"/>
    </source>
</evidence>
<feature type="region of interest" description="Disordered" evidence="1">
    <location>
        <begin position="210"/>
        <end position="229"/>
    </location>
</feature>
<protein>
    <recommendedName>
        <fullName evidence="5">Pali-domain-containing protein</fullName>
    </recommendedName>
</protein>
<feature type="compositionally biased region" description="Low complexity" evidence="1">
    <location>
        <begin position="461"/>
        <end position="479"/>
    </location>
</feature>
<evidence type="ECO:0000313" key="3">
    <source>
        <dbReference type="EMBL" id="ETW86729.1"/>
    </source>
</evidence>
<dbReference type="OrthoDB" id="3365245at2759"/>
<feature type="region of interest" description="Disordered" evidence="1">
    <location>
        <begin position="536"/>
        <end position="583"/>
    </location>
</feature>
<dbReference type="HOGENOM" id="CLU_032840_0_0_1"/>
<dbReference type="InterPro" id="IPR009571">
    <property type="entry name" value="SUR7/Rim9-like_fungi"/>
</dbReference>
<dbReference type="RefSeq" id="XP_009540724.1">
    <property type="nucleotide sequence ID" value="XM_009542429.1"/>
</dbReference>
<feature type="compositionally biased region" description="Low complexity" evidence="1">
    <location>
        <begin position="326"/>
        <end position="337"/>
    </location>
</feature>
<feature type="region of interest" description="Disordered" evidence="1">
    <location>
        <begin position="239"/>
        <end position="294"/>
    </location>
</feature>
<evidence type="ECO:0008006" key="5">
    <source>
        <dbReference type="Google" id="ProtNLM"/>
    </source>
</evidence>
<dbReference type="InParanoid" id="W4KLY4"/>
<keyword evidence="2" id="KW-0472">Membrane</keyword>
<evidence type="ECO:0000256" key="2">
    <source>
        <dbReference type="SAM" id="Phobius"/>
    </source>
</evidence>
<keyword evidence="4" id="KW-1185">Reference proteome</keyword>
<feature type="transmembrane region" description="Helical" evidence="2">
    <location>
        <begin position="97"/>
        <end position="122"/>
    </location>
</feature>
<feature type="transmembrane region" description="Helical" evidence="2">
    <location>
        <begin position="12"/>
        <end position="31"/>
    </location>
</feature>
<feature type="transmembrane region" description="Helical" evidence="2">
    <location>
        <begin position="176"/>
        <end position="195"/>
    </location>
</feature>
<dbReference type="AlphaFoldDB" id="W4KLY4"/>
<accession>W4KLY4</accession>
<dbReference type="GO" id="GO:0032153">
    <property type="term" value="C:cell division site"/>
    <property type="evidence" value="ECO:0007669"/>
    <property type="project" value="TreeGrafter"/>
</dbReference>
<dbReference type="Proteomes" id="UP000030671">
    <property type="component" value="Unassembled WGS sequence"/>
</dbReference>
<dbReference type="GeneID" id="20675774"/>
<proteinExistence type="predicted"/>
<gene>
    <name evidence="3" type="ORF">HETIRDRAFT_447408</name>
</gene>
<sequence length="583" mass="61537">MGLLRPATPGFLVTLIATILLGVVSFSVPWFKSVFFLKASLSVESINGSVTFGVLGYCLELSNGTTCSKASVGYELDINALVGNKTSIEIPNVVVKWITYALVLHIVAFALAAGSALFGLLAHVRELSMSCFSTCVSGFGAAIALLAFIFDLAFFFIAKSRINSVSGGSATMGNAIWLTLAAWLLLFFSGCFYGLGRCCIRRRPRDAFNKRENSDRWNPPAGGNGAYDDPLRLDAVKAEADRKARQKQGEQGLPAFQEYDPTQPLTHGGDDEHPSLHYQDAAPGAGQQGYAGGYARAAEGTRAVDEYYAPSSQQANSYPPQPRRQATGGSAHTHTTSGYAPSQVAYVQGISITSSPPPVPPVANTGYLAAGGQYDHAQYPSQVAQYDHGQYASQNTQYGDDQYGNNSFGSNAGASTYNNVAAPHAQYAAPTAYSDPYNPYAQPQEPVLHPDTYNNTGLLYSAPSPAHPEPSAYFPQSTPIQPPSQPAQQPTRSYTLGGGGYGSSSVPDMGDQHAAAAAYMPYAGGSSAAPVVNTNVGRAVGAPSPRGPRPFSQSSVDGGRYDDSPPVYDAATAQPAGQWGAKR</sequence>
<name>W4KLY4_HETIT</name>